<dbReference type="GeneID" id="94289272"/>
<accession>A0A836IA66</accession>
<proteinExistence type="predicted"/>
<dbReference type="KEGG" id="phet:94289272"/>
<dbReference type="Proteomes" id="UP000674318">
    <property type="component" value="Unassembled WGS sequence"/>
</dbReference>
<dbReference type="RefSeq" id="XP_067755985.1">
    <property type="nucleotide sequence ID" value="XM_067899195.1"/>
</dbReference>
<reference evidence="1 2" key="1">
    <citation type="submission" date="2021-02" db="EMBL/GenBank/DDBJ databases">
        <title>Porcisia hertigi Genome sequencing and assembly.</title>
        <authorList>
            <person name="Almutairi H."/>
            <person name="Gatherer D."/>
        </authorList>
    </citation>
    <scope>NUCLEOTIDE SEQUENCE [LARGE SCALE GENOMIC DNA]</scope>
    <source>
        <strain evidence="1 2">C119</strain>
    </source>
</reference>
<dbReference type="OrthoDB" id="261501at2759"/>
<gene>
    <name evidence="1" type="ORF">JKF63_03174</name>
</gene>
<name>A0A836IA66_9TRYP</name>
<sequence>MLGPGPPAAAEHAASFILSMLLRKRQVHMPVEEVLLSTSRPALAMRALEQANRRASRAARATQGHAPKPVLSQAGSLRAVDLLMDLPGFARKTESAPLEAQFVILTTGHPSMPLVSDNTVSLSLSLLDVAQLLRARHRERMPSFAASSTKPSLDALLEGAPLNASLKSAFELYCGPASKDLVLVDIPADVDVDNYLWESLFVAESMLEADGTLVVVSPKAFPGRVRRFLQWRFRRAQCAVSEVCASHFAVCSAVAADFGDAAVRRNDFPGLLAAGKRRPRTWNPYRRSQAQKFVVSMRPGFTNAPLIKDTLRCSLERERDSQELLRNADDAFFAVAHEMVERGTYYSHPSD</sequence>
<organism evidence="1 2">
    <name type="scientific">Porcisia hertigi</name>
    <dbReference type="NCBI Taxonomy" id="2761500"/>
    <lineage>
        <taxon>Eukaryota</taxon>
        <taxon>Discoba</taxon>
        <taxon>Euglenozoa</taxon>
        <taxon>Kinetoplastea</taxon>
        <taxon>Metakinetoplastina</taxon>
        <taxon>Trypanosomatida</taxon>
        <taxon>Trypanosomatidae</taxon>
        <taxon>Leishmaniinae</taxon>
        <taxon>Porcisia</taxon>
    </lineage>
</organism>
<comment type="caution">
    <text evidence="1">The sequence shown here is derived from an EMBL/GenBank/DDBJ whole genome shotgun (WGS) entry which is preliminary data.</text>
</comment>
<evidence type="ECO:0000313" key="1">
    <source>
        <dbReference type="EMBL" id="KAG5501362.1"/>
    </source>
</evidence>
<protein>
    <submittedName>
        <fullName evidence="1">Uncharacterized protein</fullName>
    </submittedName>
</protein>
<evidence type="ECO:0000313" key="2">
    <source>
        <dbReference type="Proteomes" id="UP000674318"/>
    </source>
</evidence>
<dbReference type="AlphaFoldDB" id="A0A836IA66"/>
<dbReference type="EMBL" id="JAFJZO010000027">
    <property type="protein sequence ID" value="KAG5501362.1"/>
    <property type="molecule type" value="Genomic_DNA"/>
</dbReference>
<keyword evidence="2" id="KW-1185">Reference proteome</keyword>